<sequence length="210" mass="24443">MVLKTREKLIDVARQLFVHKGVENTTMNDIAAASDKGRRTIYTYFKNKLEIYNAVIERESERQVERIRLTAQSDLPPEEKLRQFLIGRFDTIDDVVAYHPSTIRSLFTLDFKRVERIRRLAIVKEREILREILHEGVRKGIFSRSQADRLEAMLAMVFQGAYYCMIKGNIEEGAAEIGSLRRDVIDFVMESIVTPQHHTDKSENNTNIKQ</sequence>
<evidence type="ECO:0000313" key="7">
    <source>
        <dbReference type="Proteomes" id="UP000244925"/>
    </source>
</evidence>
<accession>A0A2V1J1D6</accession>
<evidence type="ECO:0000256" key="2">
    <source>
        <dbReference type="ARBA" id="ARBA00023125"/>
    </source>
</evidence>
<dbReference type="PRINTS" id="PR00455">
    <property type="entry name" value="HTHTETR"/>
</dbReference>
<evidence type="ECO:0000256" key="3">
    <source>
        <dbReference type="ARBA" id="ARBA00023163"/>
    </source>
</evidence>
<proteinExistence type="predicted"/>
<reference evidence="7" key="1">
    <citation type="submission" date="2018-02" db="EMBL/GenBank/DDBJ databases">
        <authorList>
            <person name="Clavel T."/>
            <person name="Strowig T."/>
        </authorList>
    </citation>
    <scope>NUCLEOTIDE SEQUENCE [LARGE SCALE GENOMIC DNA]</scope>
    <source>
        <strain evidence="7">DSM 100764</strain>
    </source>
</reference>
<dbReference type="InterPro" id="IPR050109">
    <property type="entry name" value="HTH-type_TetR-like_transc_reg"/>
</dbReference>
<evidence type="ECO:0000256" key="1">
    <source>
        <dbReference type="ARBA" id="ARBA00023015"/>
    </source>
</evidence>
<dbReference type="SUPFAM" id="SSF46689">
    <property type="entry name" value="Homeodomain-like"/>
    <property type="match status" value="1"/>
</dbReference>
<comment type="caution">
    <text evidence="6">The sequence shown here is derived from an EMBL/GenBank/DDBJ whole genome shotgun (WGS) entry which is preliminary data.</text>
</comment>
<dbReference type="InterPro" id="IPR001647">
    <property type="entry name" value="HTH_TetR"/>
</dbReference>
<evidence type="ECO:0000313" key="6">
    <source>
        <dbReference type="EMBL" id="PWB09805.1"/>
    </source>
</evidence>
<dbReference type="Gene3D" id="1.10.10.60">
    <property type="entry name" value="Homeodomain-like"/>
    <property type="match status" value="1"/>
</dbReference>
<keyword evidence="1" id="KW-0805">Transcription regulation</keyword>
<dbReference type="RefSeq" id="WP_107034857.1">
    <property type="nucleotide sequence ID" value="NZ_CAOMFE010000002.1"/>
</dbReference>
<organism evidence="6 7">
    <name type="scientific">Paramuribaculum intestinale</name>
    <dbReference type="NCBI Taxonomy" id="2094151"/>
    <lineage>
        <taxon>Bacteria</taxon>
        <taxon>Pseudomonadati</taxon>
        <taxon>Bacteroidota</taxon>
        <taxon>Bacteroidia</taxon>
        <taxon>Bacteroidales</taxon>
        <taxon>Muribaculaceae</taxon>
        <taxon>Paramuribaculum</taxon>
    </lineage>
</organism>
<keyword evidence="3" id="KW-0804">Transcription</keyword>
<protein>
    <submittedName>
        <fullName evidence="6">TetR family transcriptional regulator</fullName>
    </submittedName>
</protein>
<dbReference type="PANTHER" id="PTHR30055">
    <property type="entry name" value="HTH-TYPE TRANSCRIPTIONAL REGULATOR RUTR"/>
    <property type="match status" value="1"/>
</dbReference>
<dbReference type="Gene3D" id="1.10.357.10">
    <property type="entry name" value="Tetracycline Repressor, domain 2"/>
    <property type="match status" value="1"/>
</dbReference>
<keyword evidence="7" id="KW-1185">Reference proteome</keyword>
<gene>
    <name evidence="6" type="ORF">C5O25_00940</name>
</gene>
<keyword evidence="2 4" id="KW-0238">DNA-binding</keyword>
<dbReference type="GO" id="GO:0000976">
    <property type="term" value="F:transcription cis-regulatory region binding"/>
    <property type="evidence" value="ECO:0007669"/>
    <property type="project" value="TreeGrafter"/>
</dbReference>
<dbReference type="AlphaFoldDB" id="A0A2V1J1D6"/>
<dbReference type="PANTHER" id="PTHR30055:SF240">
    <property type="entry name" value="HTH-TYPE TRANSCRIPTIONAL REGULATOR ACRR"/>
    <property type="match status" value="1"/>
</dbReference>
<name>A0A2V1J1D6_9BACT</name>
<feature type="DNA-binding region" description="H-T-H motif" evidence="4">
    <location>
        <begin position="26"/>
        <end position="45"/>
    </location>
</feature>
<evidence type="ECO:0000259" key="5">
    <source>
        <dbReference type="PROSITE" id="PS50977"/>
    </source>
</evidence>
<evidence type="ECO:0000256" key="4">
    <source>
        <dbReference type="PROSITE-ProRule" id="PRU00335"/>
    </source>
</evidence>
<dbReference type="EMBL" id="PUBV01000001">
    <property type="protein sequence ID" value="PWB09805.1"/>
    <property type="molecule type" value="Genomic_DNA"/>
</dbReference>
<feature type="domain" description="HTH tetR-type" evidence="5">
    <location>
        <begin position="3"/>
        <end position="63"/>
    </location>
</feature>
<dbReference type="PROSITE" id="PS50977">
    <property type="entry name" value="HTH_TETR_2"/>
    <property type="match status" value="1"/>
</dbReference>
<dbReference type="Pfam" id="PF00440">
    <property type="entry name" value="TetR_N"/>
    <property type="match status" value="1"/>
</dbReference>
<dbReference type="GO" id="GO:0003700">
    <property type="term" value="F:DNA-binding transcription factor activity"/>
    <property type="evidence" value="ECO:0007669"/>
    <property type="project" value="TreeGrafter"/>
</dbReference>
<dbReference type="InterPro" id="IPR009057">
    <property type="entry name" value="Homeodomain-like_sf"/>
</dbReference>
<dbReference type="Proteomes" id="UP000244925">
    <property type="component" value="Unassembled WGS sequence"/>
</dbReference>